<feature type="region of interest" description="Disordered" evidence="1">
    <location>
        <begin position="422"/>
        <end position="443"/>
    </location>
</feature>
<dbReference type="AlphaFoldDB" id="A0AAD2G7Y0"/>
<sequence length="443" mass="48919">MANNRNSVYDPSGNLRIRKPHPHDVLSGRGGGINSHPGNKVFREWVRVRKEAYNLAVTKAEKAEVAHQVMNLVQNQQPPGRFLQRDPNSTTACSLWVELDANRALAKTSQALREGAPQIRAAHRDVGWKADRARKSKRKNRPAKTPSTSVPAPTPTPASNPKFSLTRTKMIAPATEMNKAIRALQDNVDEAKRLANQQPESSQNVPPPLMSNEDFEAKFSRQPKRGKFFNMQESTPTLTSVPVSLNAVPVNSSPAPTNANTTIPMALPSAPPVPLRSDSSSKLLRTNSLALSDFSNAEMKDEDLNQDFVNPFDDEHEIECINPAPRSTGSASDIKKLGQQQQQQQQQQSYNNNNGRSSSNTRYATEFSDLGNEPALLNADFGESMKSVWDATHPGLTSSEKGDWDMPTLLLPRRNSSEALKRLLRSPLTPRTAPAKQRDTGRQ</sequence>
<feature type="compositionally biased region" description="Low complexity" evidence="1">
    <location>
        <begin position="339"/>
        <end position="360"/>
    </location>
</feature>
<name>A0AAD2G7Y0_9STRA</name>
<dbReference type="InterPro" id="IPR049227">
    <property type="entry name" value="DUF6824"/>
</dbReference>
<protein>
    <recommendedName>
        <fullName evidence="2">DUF6824 domain-containing protein</fullName>
    </recommendedName>
</protein>
<evidence type="ECO:0000313" key="3">
    <source>
        <dbReference type="EMBL" id="CAJ1965924.1"/>
    </source>
</evidence>
<keyword evidence="4" id="KW-1185">Reference proteome</keyword>
<feature type="region of interest" description="Disordered" evidence="1">
    <location>
        <begin position="320"/>
        <end position="362"/>
    </location>
</feature>
<feature type="region of interest" description="Disordered" evidence="1">
    <location>
        <begin position="1"/>
        <end position="22"/>
    </location>
</feature>
<evidence type="ECO:0000313" key="4">
    <source>
        <dbReference type="Proteomes" id="UP001295423"/>
    </source>
</evidence>
<gene>
    <name evidence="3" type="ORF">CYCCA115_LOCUS21511</name>
</gene>
<feature type="domain" description="DUF6824" evidence="2">
    <location>
        <begin position="24"/>
        <end position="114"/>
    </location>
</feature>
<accession>A0AAD2G7Y0</accession>
<dbReference type="Pfam" id="PF20710">
    <property type="entry name" value="DUF6824"/>
    <property type="match status" value="1"/>
</dbReference>
<evidence type="ECO:0000259" key="2">
    <source>
        <dbReference type="Pfam" id="PF20710"/>
    </source>
</evidence>
<dbReference type="Proteomes" id="UP001295423">
    <property type="component" value="Unassembled WGS sequence"/>
</dbReference>
<proteinExistence type="predicted"/>
<reference evidence="3" key="1">
    <citation type="submission" date="2023-08" db="EMBL/GenBank/DDBJ databases">
        <authorList>
            <person name="Audoor S."/>
            <person name="Bilcke G."/>
        </authorList>
    </citation>
    <scope>NUCLEOTIDE SEQUENCE</scope>
</reference>
<organism evidence="3 4">
    <name type="scientific">Cylindrotheca closterium</name>
    <dbReference type="NCBI Taxonomy" id="2856"/>
    <lineage>
        <taxon>Eukaryota</taxon>
        <taxon>Sar</taxon>
        <taxon>Stramenopiles</taxon>
        <taxon>Ochrophyta</taxon>
        <taxon>Bacillariophyta</taxon>
        <taxon>Bacillariophyceae</taxon>
        <taxon>Bacillariophycidae</taxon>
        <taxon>Bacillariales</taxon>
        <taxon>Bacillariaceae</taxon>
        <taxon>Cylindrotheca</taxon>
    </lineage>
</organism>
<feature type="region of interest" description="Disordered" evidence="1">
    <location>
        <begin position="112"/>
        <end position="165"/>
    </location>
</feature>
<feature type="compositionally biased region" description="Basic and acidic residues" evidence="1">
    <location>
        <begin position="122"/>
        <end position="133"/>
    </location>
</feature>
<feature type="region of interest" description="Disordered" evidence="1">
    <location>
        <begin position="255"/>
        <end position="281"/>
    </location>
</feature>
<dbReference type="EMBL" id="CAKOGP040002236">
    <property type="protein sequence ID" value="CAJ1965924.1"/>
    <property type="molecule type" value="Genomic_DNA"/>
</dbReference>
<evidence type="ECO:0000256" key="1">
    <source>
        <dbReference type="SAM" id="MobiDB-lite"/>
    </source>
</evidence>
<comment type="caution">
    <text evidence="3">The sequence shown here is derived from an EMBL/GenBank/DDBJ whole genome shotgun (WGS) entry which is preliminary data.</text>
</comment>